<comment type="caution">
    <text evidence="2">The sequence shown here is derived from an EMBL/GenBank/DDBJ whole genome shotgun (WGS) entry which is preliminary data.</text>
</comment>
<proteinExistence type="predicted"/>
<dbReference type="SUPFAM" id="SSF48452">
    <property type="entry name" value="TPR-like"/>
    <property type="match status" value="3"/>
</dbReference>
<feature type="repeat" description="TPR" evidence="1">
    <location>
        <begin position="24"/>
        <end position="57"/>
    </location>
</feature>
<dbReference type="AlphaFoldDB" id="A0A9W8WID6"/>
<keyword evidence="1" id="KW-0802">TPR repeat</keyword>
<dbReference type="OrthoDB" id="414774at2759"/>
<keyword evidence="3" id="KW-1185">Reference proteome</keyword>
<reference evidence="2" key="1">
    <citation type="submission" date="2022-10" db="EMBL/GenBank/DDBJ databases">
        <title>Tapping the CABI collections for fungal endophytes: first genome assemblies for Collariella, Neodidymelliopsis, Ascochyta clinopodiicola, Didymella pomorum, Didymosphaeria variabile, Neocosmospora piperis and Neocucurbitaria cava.</title>
        <authorList>
            <person name="Hill R."/>
        </authorList>
    </citation>
    <scope>NUCLEOTIDE SEQUENCE</scope>
    <source>
        <strain evidence="2">IMI 366586</strain>
    </source>
</reference>
<dbReference type="InterPro" id="IPR019734">
    <property type="entry name" value="TPR_rpt"/>
</dbReference>
<dbReference type="SMART" id="SM00028">
    <property type="entry name" value="TPR"/>
    <property type="match status" value="2"/>
</dbReference>
<evidence type="ECO:0000256" key="1">
    <source>
        <dbReference type="PROSITE-ProRule" id="PRU00339"/>
    </source>
</evidence>
<dbReference type="PROSITE" id="PS50005">
    <property type="entry name" value="TPR"/>
    <property type="match status" value="1"/>
</dbReference>
<name>A0A9W8WID6_9HYPO</name>
<protein>
    <recommendedName>
        <fullName evidence="4">TPR domain protein</fullName>
    </recommendedName>
</protein>
<accession>A0A9W8WID6</accession>
<dbReference type="EMBL" id="JAPEUR010000038">
    <property type="protein sequence ID" value="KAJ4326667.1"/>
    <property type="molecule type" value="Genomic_DNA"/>
</dbReference>
<dbReference type="PANTHER" id="PTHR45588">
    <property type="entry name" value="TPR DOMAIN-CONTAINING PROTEIN"/>
    <property type="match status" value="1"/>
</dbReference>
<dbReference type="InterPro" id="IPR011990">
    <property type="entry name" value="TPR-like_helical_dom_sf"/>
</dbReference>
<dbReference type="PANTHER" id="PTHR45588:SF1">
    <property type="entry name" value="WW DOMAIN-CONTAINING PROTEIN"/>
    <property type="match status" value="1"/>
</dbReference>
<evidence type="ECO:0000313" key="2">
    <source>
        <dbReference type="EMBL" id="KAJ4326667.1"/>
    </source>
</evidence>
<dbReference type="Gene3D" id="1.25.40.10">
    <property type="entry name" value="Tetratricopeptide repeat domain"/>
    <property type="match status" value="2"/>
</dbReference>
<sequence>MATKDYIFNLGSHHRRITTRTDEAQTWFNRGLIWTYAFNHEESASCFERAIKADANCAMAYWGLAYCVGPNYNKPWSYFDEKDLAAVVRRGHEAAKLAEANTDGITAVEKALIEAVQYRYPAEKPEGAEACGHWNQGFADAMEQVYNEFPDDLDVITIYVDAVMNLHPWNMWDSKTCEPTKGARTIEMKNLLDHALTLDRALQHPGLLHMYIHLMEMSPSPESALSIADHLRGLVPDGGHLHHMPTHLDVLCGQYEQAITSNSDAIVADEKFLSQAGPINFYTLYRAHDYHFRVYAAMFAGKYQVAIETVERLELSMPKSLLQVESPPMADWLEAFLTLRAHVLVRFGRWDDLINRELPEDQQLYCMTTAITYYAKGVAFAASGRVKEAEDQRRLFRDASQKVAPSRTLFNNTCSDILQIAEAMLDGELEYRLGNFDSAYEHLRKAIDREDNLPYDEPWGWMQPTRHAYGALLLEQGHVEKALEVYMADLGMTDTLPRALRHENNVWALHGAHECLLRLGRESEAKEVEGKLSAAVARADVPVHASCFCRLETEAKCKSSGVCKA</sequence>
<gene>
    <name evidence="2" type="ORF">N0V84_002892</name>
</gene>
<dbReference type="Pfam" id="PF13181">
    <property type="entry name" value="TPR_8"/>
    <property type="match status" value="1"/>
</dbReference>
<evidence type="ECO:0008006" key="4">
    <source>
        <dbReference type="Google" id="ProtNLM"/>
    </source>
</evidence>
<evidence type="ECO:0000313" key="3">
    <source>
        <dbReference type="Proteomes" id="UP001140502"/>
    </source>
</evidence>
<organism evidence="2 3">
    <name type="scientific">Fusarium piperis</name>
    <dbReference type="NCBI Taxonomy" id="1435070"/>
    <lineage>
        <taxon>Eukaryota</taxon>
        <taxon>Fungi</taxon>
        <taxon>Dikarya</taxon>
        <taxon>Ascomycota</taxon>
        <taxon>Pezizomycotina</taxon>
        <taxon>Sordariomycetes</taxon>
        <taxon>Hypocreomycetidae</taxon>
        <taxon>Hypocreales</taxon>
        <taxon>Nectriaceae</taxon>
        <taxon>Fusarium</taxon>
        <taxon>Fusarium solani species complex</taxon>
    </lineage>
</organism>
<dbReference type="Proteomes" id="UP001140502">
    <property type="component" value="Unassembled WGS sequence"/>
</dbReference>